<dbReference type="InterPro" id="IPR045759">
    <property type="entry name" value="Ap4A_phos1/2_N"/>
</dbReference>
<evidence type="ECO:0000259" key="1">
    <source>
        <dbReference type="Pfam" id="PF09830"/>
    </source>
</evidence>
<feature type="domain" description="ATP adenylyltransferase C-terminal" evidence="1">
    <location>
        <begin position="178"/>
        <end position="283"/>
    </location>
</feature>
<dbReference type="InterPro" id="IPR009163">
    <property type="entry name" value="Ap4A_phos1/2"/>
</dbReference>
<dbReference type="InterPro" id="IPR019200">
    <property type="entry name" value="ATP_adenylylTrfase_C"/>
</dbReference>
<evidence type="ECO:0000259" key="2">
    <source>
        <dbReference type="Pfam" id="PF19327"/>
    </source>
</evidence>
<sequence>MDGVTEAALIKIFDKLVSEHVIQYGPHESINVVDEGYPMEFRICPALATKPHTVGATNHAFNQSRKLGPGSDMFCPDERLVITQVNGTHDLALNLFCVDRPQLLMTTLDSYKRQHEALDVDDFTVMLEVLRKLPNMYVIFNCGERGGCSRVHKHLQGLKGPPHAFDHVISSLHDPSEKVPFQFLIHDFTPGFKDTSASTVLDAYHALLSQYPSSAGTDGDETPPHNVVMWADSLMVIPRRTGTTEGASANAGGMLGSVWVTGQEHVDKWSKVGYANVLRELGVARS</sequence>
<dbReference type="GeneID" id="96089262"/>
<dbReference type="InterPro" id="IPR043171">
    <property type="entry name" value="Ap4A_phos1/2-like"/>
</dbReference>
<dbReference type="Pfam" id="PF19327">
    <property type="entry name" value="Ap4A_phos_N"/>
    <property type="match status" value="1"/>
</dbReference>
<reference evidence="3 4" key="1">
    <citation type="submission" date="2024-09" db="EMBL/GenBank/DDBJ databases">
        <title>T2T genomes of carrot and Alternaria dauci and their utility for understanding host-pathogen interaction during carrot leaf blight disease.</title>
        <authorList>
            <person name="Liu W."/>
            <person name="Xu S."/>
            <person name="Ou C."/>
            <person name="Liu X."/>
            <person name="Zhuang F."/>
            <person name="Deng X.W."/>
        </authorList>
    </citation>
    <scope>NUCLEOTIDE SEQUENCE [LARGE SCALE GENOMIC DNA]</scope>
    <source>
        <strain evidence="3 4">A2016</strain>
    </source>
</reference>
<keyword evidence="4" id="KW-1185">Reference proteome</keyword>
<organism evidence="3 4">
    <name type="scientific">Alternaria dauci</name>
    <dbReference type="NCBI Taxonomy" id="48095"/>
    <lineage>
        <taxon>Eukaryota</taxon>
        <taxon>Fungi</taxon>
        <taxon>Dikarya</taxon>
        <taxon>Ascomycota</taxon>
        <taxon>Pezizomycotina</taxon>
        <taxon>Dothideomycetes</taxon>
        <taxon>Pleosporomycetidae</taxon>
        <taxon>Pleosporales</taxon>
        <taxon>Pleosporineae</taxon>
        <taxon>Pleosporaceae</taxon>
        <taxon>Alternaria</taxon>
        <taxon>Alternaria sect. Porri</taxon>
    </lineage>
</organism>
<gene>
    <name evidence="3" type="ORF">ACET3X_008940</name>
</gene>
<dbReference type="SUPFAM" id="SSF54197">
    <property type="entry name" value="HIT-like"/>
    <property type="match status" value="1"/>
</dbReference>
<accession>A0ABR3U8W9</accession>
<dbReference type="RefSeq" id="XP_069303017.1">
    <property type="nucleotide sequence ID" value="XM_069455079.1"/>
</dbReference>
<name>A0ABR3U8W9_9PLEO</name>
<dbReference type="Gene3D" id="3.30.428.70">
    <property type="match status" value="1"/>
</dbReference>
<proteinExistence type="predicted"/>
<evidence type="ECO:0000313" key="3">
    <source>
        <dbReference type="EMBL" id="KAL1792433.1"/>
    </source>
</evidence>
<dbReference type="Pfam" id="PF09830">
    <property type="entry name" value="ATP_transf"/>
    <property type="match status" value="1"/>
</dbReference>
<evidence type="ECO:0000313" key="4">
    <source>
        <dbReference type="Proteomes" id="UP001578633"/>
    </source>
</evidence>
<dbReference type="PANTHER" id="PTHR38420">
    <property type="entry name" value="AP-4-A PHOSPHORYLASE II"/>
    <property type="match status" value="1"/>
</dbReference>
<dbReference type="EMBL" id="JBHGVX010000009">
    <property type="protein sequence ID" value="KAL1792433.1"/>
    <property type="molecule type" value="Genomic_DNA"/>
</dbReference>
<comment type="caution">
    <text evidence="3">The sequence shown here is derived from an EMBL/GenBank/DDBJ whole genome shotgun (WGS) entry which is preliminary data.</text>
</comment>
<dbReference type="Proteomes" id="UP001578633">
    <property type="component" value="Chromosome 9"/>
</dbReference>
<dbReference type="PANTHER" id="PTHR38420:SF1">
    <property type="entry name" value="PUTATIVE (AFU_ORTHOLOGUE AFUA_5G14690)-RELATED"/>
    <property type="match status" value="1"/>
</dbReference>
<feature type="domain" description="Ap4A phosphorylase 1/2 N-terminal" evidence="2">
    <location>
        <begin position="67"/>
        <end position="158"/>
    </location>
</feature>
<dbReference type="InterPro" id="IPR036265">
    <property type="entry name" value="HIT-like_sf"/>
</dbReference>
<protein>
    <submittedName>
        <fullName evidence="3">Uncharacterized protein</fullName>
    </submittedName>
</protein>